<protein>
    <submittedName>
        <fullName evidence="1">Uncharacterized protein</fullName>
    </submittedName>
</protein>
<comment type="caution">
    <text evidence="1">The sequence shown here is derived from an EMBL/GenBank/DDBJ whole genome shotgun (WGS) entry which is preliminary data.</text>
</comment>
<sequence length="57" mass="6456">MTNVLNDIKQITEVVFANDAQQLLNDGWTLEGVYQRSDIINGIPESTPVYVFVKKDD</sequence>
<reference evidence="1 2" key="1">
    <citation type="submission" date="2020-08" db="EMBL/GenBank/DDBJ databases">
        <title>A Genomic Blueprint of the Chicken Gut Microbiome.</title>
        <authorList>
            <person name="Gilroy R."/>
            <person name="Ravi A."/>
            <person name="Getino M."/>
            <person name="Pursley I."/>
            <person name="Horton D.L."/>
            <person name="Alikhan N.-F."/>
            <person name="Baker D."/>
            <person name="Gharbi K."/>
            <person name="Hall N."/>
            <person name="Watson M."/>
            <person name="Adriaenssens E.M."/>
            <person name="Foster-Nyarko E."/>
            <person name="Jarju S."/>
            <person name="Secka A."/>
            <person name="Antonio M."/>
            <person name="Oren A."/>
            <person name="Chaudhuri R."/>
            <person name="La Ragione R.M."/>
            <person name="Hildebrand F."/>
            <person name="Pallen M.J."/>
        </authorList>
    </citation>
    <scope>NUCLEOTIDE SEQUENCE [LARGE SCALE GENOMIC DNA]</scope>
    <source>
        <strain evidence="1 2">Re31</strain>
    </source>
</reference>
<evidence type="ECO:0000313" key="2">
    <source>
        <dbReference type="Proteomes" id="UP000640930"/>
    </source>
</evidence>
<dbReference type="EMBL" id="JACSQA010000032">
    <property type="protein sequence ID" value="MBD8028190.1"/>
    <property type="molecule type" value="Genomic_DNA"/>
</dbReference>
<dbReference type="Proteomes" id="UP000640930">
    <property type="component" value="Unassembled WGS sequence"/>
</dbReference>
<dbReference type="RefSeq" id="WP_191708599.1">
    <property type="nucleotide sequence ID" value="NZ_JACSQA010000032.1"/>
</dbReference>
<gene>
    <name evidence="1" type="ORF">H9636_16200</name>
</gene>
<proteinExistence type="predicted"/>
<keyword evidence="2" id="KW-1185">Reference proteome</keyword>
<evidence type="ECO:0000313" key="1">
    <source>
        <dbReference type="EMBL" id="MBD8028190.1"/>
    </source>
</evidence>
<name>A0ABR8XG38_9BACL</name>
<accession>A0ABR8XG38</accession>
<organism evidence="1 2">
    <name type="scientific">Ureibacillus galli</name>
    <dbReference type="NCBI Taxonomy" id="2762222"/>
    <lineage>
        <taxon>Bacteria</taxon>
        <taxon>Bacillati</taxon>
        <taxon>Bacillota</taxon>
        <taxon>Bacilli</taxon>
        <taxon>Bacillales</taxon>
        <taxon>Caryophanaceae</taxon>
        <taxon>Ureibacillus</taxon>
    </lineage>
</organism>